<dbReference type="NCBIfam" id="NF008599">
    <property type="entry name" value="PRK11566.1"/>
    <property type="match status" value="1"/>
</dbReference>
<evidence type="ECO:0000313" key="5">
    <source>
        <dbReference type="EMBL" id="AKP32123.1"/>
    </source>
</evidence>
<keyword evidence="8" id="KW-1185">Reference proteome</keyword>
<feature type="signal peptide" evidence="4">
    <location>
        <begin position="1"/>
        <end position="24"/>
    </location>
</feature>
<comment type="function">
    <text evidence="4">Required for optimal acid stress protection, which is important for survival of enteric bacteria in the acidic environment of the host stomach. Exhibits a chaperone-like activity at acidic pH by preventing the aggregation of many different periplasmic proteins.</text>
</comment>
<evidence type="ECO:0000313" key="7">
    <source>
        <dbReference type="Proteomes" id="UP000040088"/>
    </source>
</evidence>
<dbReference type="Proteomes" id="UP000069914">
    <property type="component" value="Chromosome"/>
</dbReference>
<name>A0A0T9TH66_YERAE</name>
<dbReference type="KEGG" id="yak:ACZ76_00410"/>
<evidence type="ECO:0000313" key="8">
    <source>
        <dbReference type="Proteomes" id="UP000069914"/>
    </source>
</evidence>
<dbReference type="RefSeq" id="WP_048615789.1">
    <property type="nucleotide sequence ID" value="NZ_CABHQI010000117.1"/>
</dbReference>
<keyword evidence="2 4" id="KW-0574">Periplasm</keyword>
<dbReference type="HAMAP" id="MF_00947">
    <property type="entry name" value="HdeB"/>
    <property type="match status" value="1"/>
</dbReference>
<accession>A0A0T9TH66</accession>
<dbReference type="AlphaFoldDB" id="A0A0T9TH66"/>
<reference evidence="6" key="3">
    <citation type="submission" date="2015-03" db="EMBL/GenBank/DDBJ databases">
        <authorList>
            <person name="Murphy D."/>
        </authorList>
    </citation>
    <scope>NUCLEOTIDE SEQUENCE [LARGE SCALE GENOMIC DNA]</scope>
    <source>
        <strain evidence="6">IP27925</strain>
    </source>
</reference>
<evidence type="ECO:0000313" key="6">
    <source>
        <dbReference type="EMBL" id="CNK82933.1"/>
    </source>
</evidence>
<comment type="similarity">
    <text evidence="4">Belongs to the HdeB family.</text>
</comment>
<dbReference type="InterPro" id="IPR010486">
    <property type="entry name" value="HNS-dep_expression_A/B"/>
</dbReference>
<dbReference type="Gene3D" id="1.10.890.10">
    <property type="entry name" value="HNS-dependent expression A"/>
    <property type="match status" value="1"/>
</dbReference>
<sequence precursor="true">MLYKSLLNIIIATFSLTAISTVFAASSPTTPSDMTCKEFLDLNPKSMTPVAFWIINQDTHYKKGDTVDFQEVDTLYTPKVIDMCKKSPDKKISEMKKEIEEATNKKSM</sequence>
<dbReference type="GeneID" id="61900862"/>
<reference evidence="7" key="2">
    <citation type="submission" date="2015-03" db="EMBL/GenBank/DDBJ databases">
        <authorList>
            <consortium name="Pathogen Informatics"/>
        </authorList>
    </citation>
    <scope>NUCLEOTIDE SEQUENCE [LARGE SCALE GENOMIC DNA]</scope>
    <source>
        <strain evidence="7">IP27925</strain>
    </source>
</reference>
<comment type="subcellular location">
    <subcellularLocation>
        <location evidence="4">Periplasm</location>
    </subcellularLocation>
</comment>
<dbReference type="EMBL" id="CP011975">
    <property type="protein sequence ID" value="AKP32123.1"/>
    <property type="molecule type" value="Genomic_DNA"/>
</dbReference>
<dbReference type="Pfam" id="PF06411">
    <property type="entry name" value="HdeA"/>
    <property type="match status" value="1"/>
</dbReference>
<gene>
    <name evidence="6" type="primary">hdeB_1</name>
    <name evidence="4" type="synonym">hdeB</name>
    <name evidence="5" type="ORF">ACZ76_00410</name>
    <name evidence="6" type="ORF">ERS008460_01025</name>
</gene>
<dbReference type="EMBL" id="CQEM01000003">
    <property type="protein sequence ID" value="CNK82933.1"/>
    <property type="molecule type" value="Genomic_DNA"/>
</dbReference>
<proteinExistence type="inferred from homology"/>
<dbReference type="GO" id="GO:0042597">
    <property type="term" value="C:periplasmic space"/>
    <property type="evidence" value="ECO:0007669"/>
    <property type="project" value="UniProtKB-SubCell"/>
</dbReference>
<keyword evidence="1 4" id="KW-0732">Signal</keyword>
<evidence type="ECO:0000256" key="2">
    <source>
        <dbReference type="ARBA" id="ARBA00022764"/>
    </source>
</evidence>
<evidence type="ECO:0000256" key="1">
    <source>
        <dbReference type="ARBA" id="ARBA00022729"/>
    </source>
</evidence>
<dbReference type="Proteomes" id="UP000040088">
    <property type="component" value="Unassembled WGS sequence"/>
</dbReference>
<dbReference type="InterPro" id="IPR028623">
    <property type="entry name" value="HdeB"/>
</dbReference>
<dbReference type="InterPro" id="IPR038303">
    <property type="entry name" value="HdeA/HdeB_sf"/>
</dbReference>
<dbReference type="GO" id="GO:1990451">
    <property type="term" value="P:cellular stress response to acidic pH"/>
    <property type="evidence" value="ECO:0007669"/>
    <property type="project" value="UniProtKB-UniRule"/>
</dbReference>
<dbReference type="GO" id="GO:0051082">
    <property type="term" value="F:unfolded protein binding"/>
    <property type="evidence" value="ECO:0007669"/>
    <property type="project" value="InterPro"/>
</dbReference>
<organism evidence="6 7">
    <name type="scientific">Yersinia aleksiciae</name>
    <dbReference type="NCBI Taxonomy" id="263819"/>
    <lineage>
        <taxon>Bacteria</taxon>
        <taxon>Pseudomonadati</taxon>
        <taxon>Pseudomonadota</taxon>
        <taxon>Gammaproteobacteria</taxon>
        <taxon>Enterobacterales</taxon>
        <taxon>Yersiniaceae</taxon>
        <taxon>Yersinia</taxon>
    </lineage>
</organism>
<dbReference type="OrthoDB" id="6478401at2"/>
<keyword evidence="3 4" id="KW-0143">Chaperone</keyword>
<feature type="chain" id="PRO_5008996468" description="Acid stress chaperone HdeB" evidence="4">
    <location>
        <begin position="25"/>
        <end position="108"/>
    </location>
</feature>
<protein>
    <recommendedName>
        <fullName evidence="4">Acid stress chaperone HdeB</fullName>
    </recommendedName>
</protein>
<reference evidence="5 8" key="1">
    <citation type="journal article" date="2015" name="Genome Announc.">
        <title>De Novo Genome Sequence of Yersinia aleksiciae Y159T.</title>
        <authorList>
            <person name="Sprague L.D."/>
            <person name="Neubauer H."/>
        </authorList>
    </citation>
    <scope>NUCLEOTIDE SEQUENCE [LARGE SCALE GENOMIC DNA]</scope>
    <source>
        <strain evidence="5 8">159</strain>
    </source>
</reference>
<evidence type="ECO:0000256" key="4">
    <source>
        <dbReference type="HAMAP-Rule" id="MF_00947"/>
    </source>
</evidence>
<evidence type="ECO:0000256" key="3">
    <source>
        <dbReference type="ARBA" id="ARBA00023186"/>
    </source>
</evidence>